<dbReference type="Proteomes" id="UP001407405">
    <property type="component" value="Unassembled WGS sequence"/>
</dbReference>
<dbReference type="EMBL" id="JBCITM010000005">
    <property type="protein sequence ID" value="MEN1760130.1"/>
    <property type="molecule type" value="Genomic_DNA"/>
</dbReference>
<keyword evidence="1 3" id="KW-0807">Transducer</keyword>
<evidence type="ECO:0000256" key="1">
    <source>
        <dbReference type="ARBA" id="ARBA00023224"/>
    </source>
</evidence>
<keyword evidence="5" id="KW-0812">Transmembrane</keyword>
<evidence type="ECO:0000256" key="4">
    <source>
        <dbReference type="SAM" id="MobiDB-lite"/>
    </source>
</evidence>
<evidence type="ECO:0000313" key="8">
    <source>
        <dbReference type="EMBL" id="MEN1760130.1"/>
    </source>
</evidence>
<dbReference type="InterPro" id="IPR004089">
    <property type="entry name" value="MCPsignal_dom"/>
</dbReference>
<dbReference type="PANTHER" id="PTHR32089:SF112">
    <property type="entry name" value="LYSOZYME-LIKE PROTEIN-RELATED"/>
    <property type="match status" value="1"/>
</dbReference>
<dbReference type="Pfam" id="PF00672">
    <property type="entry name" value="HAMP"/>
    <property type="match status" value="1"/>
</dbReference>
<dbReference type="SUPFAM" id="SSF58104">
    <property type="entry name" value="Methyl-accepting chemotaxis protein (MCP) signaling domain"/>
    <property type="match status" value="1"/>
</dbReference>
<sequence length="665" mass="73265">MSLRKKFLSGIGISVIAVMLLLTLLVSRSVAGLIEAKEREHHHLLTEAVDAQMQAQLDSARMSVISIANNAQVQELFAQRDREALLEQLMPVYETLQNEVAQIQFHLPDSTAFLRLHMPENFGDSLRDFRFTVNEANEKKTIVQGLEEGRGGYGFRVVVPMNHQGQHTGSVEYGSNFGNQFLENLKVQFGGDYFIYTLTDESVSWQEGQEDNSFLAGTMETDSWQESLDMMTHVMNGEWVSQVSEDENQSVLLIPYMDYQGNVGGYIKAILDRSAIVAQSNGMTRMLYLLTAGVTVLLSLIMFLFLNSAILKPVNRMKISIAAVEQGDFTIECDATTKDEIGQLACSFNQMVGTVREMIGDISGAALKVSDASAALQHTALENTRTTEEVAKAVEGIAQGAVDQAERTEEGAQKSLAMGSIIEKNQQLTATMNQTNQQATRVVAESLKNMEQLTHIYETTVQAMEAVRQGIQNTDSSSRRISDASGMIAAIADQTNLLALNAAIEAARAGEAGRGFAVVADEIRKLAEESNASTKTIDQVVEELQQHSKEAVQTIEKSFEVLHQLQSEIDRNQKAFHQIAQSSQDSHDQMKALNASTEQLEKMKQEILDTIQSLAAIAEENSASTEEVSASVEEQSASMMEIAQASDSLAELSQHLQEKMRQFRA</sequence>
<dbReference type="PANTHER" id="PTHR32089">
    <property type="entry name" value="METHYL-ACCEPTING CHEMOTAXIS PROTEIN MCPB"/>
    <property type="match status" value="1"/>
</dbReference>
<evidence type="ECO:0000259" key="7">
    <source>
        <dbReference type="PROSITE" id="PS50885"/>
    </source>
</evidence>
<proteinExistence type="inferred from homology"/>
<keyword evidence="5" id="KW-1133">Transmembrane helix</keyword>
<feature type="compositionally biased region" description="Low complexity" evidence="4">
    <location>
        <begin position="620"/>
        <end position="638"/>
    </location>
</feature>
<dbReference type="InterPro" id="IPR029151">
    <property type="entry name" value="Sensor-like_sf"/>
</dbReference>
<evidence type="ECO:0000256" key="5">
    <source>
        <dbReference type="SAM" id="Phobius"/>
    </source>
</evidence>
<comment type="caution">
    <text evidence="8">The sequence shown here is derived from an EMBL/GenBank/DDBJ whole genome shotgun (WGS) entry which is preliminary data.</text>
</comment>
<keyword evidence="5" id="KW-0472">Membrane</keyword>
<dbReference type="Gene3D" id="6.10.340.10">
    <property type="match status" value="1"/>
</dbReference>
<dbReference type="PROSITE" id="PS50111">
    <property type="entry name" value="CHEMOTAXIS_TRANSDUC_2"/>
    <property type="match status" value="1"/>
</dbReference>
<feature type="domain" description="HAMP" evidence="7">
    <location>
        <begin position="308"/>
        <end position="360"/>
    </location>
</feature>
<dbReference type="SUPFAM" id="SSF103190">
    <property type="entry name" value="Sensory domain-like"/>
    <property type="match status" value="1"/>
</dbReference>
<dbReference type="RefSeq" id="WP_343185450.1">
    <property type="nucleotide sequence ID" value="NZ_JBCITM010000005.1"/>
</dbReference>
<feature type="transmembrane region" description="Helical" evidence="5">
    <location>
        <begin position="286"/>
        <end position="311"/>
    </location>
</feature>
<reference evidence="8 9" key="1">
    <citation type="submission" date="2024-04" db="EMBL/GenBank/DDBJ databases">
        <title>Genome sequencing and metabolic network reconstruction of aminoacids and betaine degradation by Anoxynatronum sibiricum.</title>
        <authorList>
            <person name="Detkova E.N."/>
            <person name="Boltjanskaja Y.V."/>
            <person name="Mardanov A.V."/>
            <person name="Kevbrin V."/>
        </authorList>
    </citation>
    <scope>NUCLEOTIDE SEQUENCE [LARGE SCALE GENOMIC DNA]</scope>
    <source>
        <strain evidence="8 9">Z-7981</strain>
    </source>
</reference>
<organism evidence="8 9">
    <name type="scientific">Anoxynatronum sibiricum</name>
    <dbReference type="NCBI Taxonomy" id="210623"/>
    <lineage>
        <taxon>Bacteria</taxon>
        <taxon>Bacillati</taxon>
        <taxon>Bacillota</taxon>
        <taxon>Clostridia</taxon>
        <taxon>Eubacteriales</taxon>
        <taxon>Clostridiaceae</taxon>
        <taxon>Anoxynatronum</taxon>
    </lineage>
</organism>
<dbReference type="Pfam" id="PF14827">
    <property type="entry name" value="dCache_3"/>
    <property type="match status" value="1"/>
</dbReference>
<dbReference type="Gene3D" id="1.10.287.950">
    <property type="entry name" value="Methyl-accepting chemotaxis protein"/>
    <property type="match status" value="1"/>
</dbReference>
<comment type="similarity">
    <text evidence="2">Belongs to the methyl-accepting chemotaxis (MCP) protein family.</text>
</comment>
<protein>
    <submittedName>
        <fullName evidence="8">Methyl-accepting chemotaxis protein</fullName>
    </submittedName>
</protein>
<dbReference type="SMART" id="SM00283">
    <property type="entry name" value="MA"/>
    <property type="match status" value="1"/>
</dbReference>
<dbReference type="SMART" id="SM00304">
    <property type="entry name" value="HAMP"/>
    <property type="match status" value="1"/>
</dbReference>
<evidence type="ECO:0000256" key="3">
    <source>
        <dbReference type="PROSITE-ProRule" id="PRU00284"/>
    </source>
</evidence>
<name>A0ABU9VSK6_9CLOT</name>
<dbReference type="CDD" id="cd06225">
    <property type="entry name" value="HAMP"/>
    <property type="match status" value="1"/>
</dbReference>
<feature type="domain" description="Methyl-accepting transducer" evidence="6">
    <location>
        <begin position="379"/>
        <end position="615"/>
    </location>
</feature>
<dbReference type="InterPro" id="IPR004090">
    <property type="entry name" value="Chemotax_Me-accpt_rcpt"/>
</dbReference>
<dbReference type="PROSITE" id="PS50885">
    <property type="entry name" value="HAMP"/>
    <property type="match status" value="1"/>
</dbReference>
<dbReference type="Pfam" id="PF00015">
    <property type="entry name" value="MCPsignal"/>
    <property type="match status" value="1"/>
</dbReference>
<feature type="region of interest" description="Disordered" evidence="4">
    <location>
        <begin position="620"/>
        <end position="639"/>
    </location>
</feature>
<evidence type="ECO:0000256" key="2">
    <source>
        <dbReference type="ARBA" id="ARBA00029447"/>
    </source>
</evidence>
<evidence type="ECO:0000259" key="6">
    <source>
        <dbReference type="PROSITE" id="PS50111"/>
    </source>
</evidence>
<dbReference type="InterPro" id="IPR003660">
    <property type="entry name" value="HAMP_dom"/>
</dbReference>
<gene>
    <name evidence="8" type="ORF">AAIG11_06580</name>
</gene>
<evidence type="ECO:0000313" key="9">
    <source>
        <dbReference type="Proteomes" id="UP001407405"/>
    </source>
</evidence>
<dbReference type="InterPro" id="IPR029150">
    <property type="entry name" value="dCache_3"/>
</dbReference>
<keyword evidence="9" id="KW-1185">Reference proteome</keyword>
<accession>A0ABU9VSK6</accession>
<dbReference type="PRINTS" id="PR00260">
    <property type="entry name" value="CHEMTRNSDUCR"/>
</dbReference>